<feature type="transmembrane region" description="Helical" evidence="1">
    <location>
        <begin position="35"/>
        <end position="56"/>
    </location>
</feature>
<evidence type="ECO:0000313" key="3">
    <source>
        <dbReference type="EMBL" id="OWJ63840.1"/>
    </source>
</evidence>
<gene>
    <name evidence="3" type="ORF">BWR60_27730</name>
</gene>
<evidence type="ECO:0000313" key="4">
    <source>
        <dbReference type="Proteomes" id="UP000196655"/>
    </source>
</evidence>
<dbReference type="EMBL" id="NHON01000077">
    <property type="protein sequence ID" value="OWJ63840.1"/>
    <property type="molecule type" value="Genomic_DNA"/>
</dbReference>
<dbReference type="RefSeq" id="WP_088155101.1">
    <property type="nucleotide sequence ID" value="NZ_NHON01000077.1"/>
</dbReference>
<evidence type="ECO:0000259" key="2">
    <source>
        <dbReference type="Pfam" id="PF14317"/>
    </source>
</evidence>
<keyword evidence="1" id="KW-0812">Transmembrane</keyword>
<feature type="transmembrane region" description="Helical" evidence="1">
    <location>
        <begin position="62"/>
        <end position="85"/>
    </location>
</feature>
<feature type="domain" description="YcxB-like C-terminal" evidence="2">
    <location>
        <begin position="107"/>
        <end position="163"/>
    </location>
</feature>
<keyword evidence="1" id="KW-0472">Membrane</keyword>
<protein>
    <recommendedName>
        <fullName evidence="2">YcxB-like C-terminal domain-containing protein</fullName>
    </recommendedName>
</protein>
<evidence type="ECO:0000256" key="1">
    <source>
        <dbReference type="SAM" id="Phobius"/>
    </source>
</evidence>
<proteinExistence type="predicted"/>
<dbReference type="OrthoDB" id="192188at2"/>
<dbReference type="Pfam" id="PF14317">
    <property type="entry name" value="YcxB"/>
    <property type="match status" value="1"/>
</dbReference>
<keyword evidence="4" id="KW-1185">Reference proteome</keyword>
<accession>A0A211ZF28</accession>
<dbReference type="Proteomes" id="UP000196655">
    <property type="component" value="Unassembled WGS sequence"/>
</dbReference>
<organism evidence="3 4">
    <name type="scientific">Inquilinus limosus</name>
    <dbReference type="NCBI Taxonomy" id="171674"/>
    <lineage>
        <taxon>Bacteria</taxon>
        <taxon>Pseudomonadati</taxon>
        <taxon>Pseudomonadota</taxon>
        <taxon>Alphaproteobacteria</taxon>
        <taxon>Rhodospirillales</taxon>
        <taxon>Rhodospirillaceae</taxon>
        <taxon>Inquilinus</taxon>
    </lineage>
</organism>
<dbReference type="InterPro" id="IPR025588">
    <property type="entry name" value="YcxB-like_C"/>
</dbReference>
<reference evidence="4" key="1">
    <citation type="submission" date="2017-05" db="EMBL/GenBank/DDBJ databases">
        <authorList>
            <person name="Macchi M."/>
            <person name="Festa S."/>
            <person name="Coppotelli B.M."/>
            <person name="Morelli I.S."/>
        </authorList>
    </citation>
    <scope>NUCLEOTIDE SEQUENCE [LARGE SCALE GENOMIC DNA]</scope>
    <source>
        <strain evidence="4">I</strain>
    </source>
</reference>
<name>A0A211ZF28_9PROT</name>
<dbReference type="AlphaFoldDB" id="A0A211ZF28"/>
<comment type="caution">
    <text evidence="3">The sequence shown here is derived from an EMBL/GenBank/DDBJ whole genome shotgun (WGS) entry which is preliminary data.</text>
</comment>
<sequence length="179" mass="20024">MDAAEARRITFQFTEDDLIAAARLHVWTALTSRKALLLLVVVVIGAGLIVSTLLSGSGRPDLQGVVATAVVGVPAALAILHYMSLPQNARRMYRQQKSLHETLAVEWSEDGMSWDGQTGYTRIPWNHYVKWCEDHRLLLLYHSDRLHQMLPKRVLPPAGIDSIRSSLVKAGVPEFRRFG</sequence>
<keyword evidence="1" id="KW-1133">Transmembrane helix</keyword>